<dbReference type="Gene3D" id="3.40.390.10">
    <property type="entry name" value="Collagenase (Catalytic Domain)"/>
    <property type="match status" value="1"/>
</dbReference>
<name>A0A7S1FKN4_9STRA</name>
<accession>A0A7S1FKN4</accession>
<dbReference type="AlphaFoldDB" id="A0A7S1FKN4"/>
<dbReference type="SUPFAM" id="SSF55486">
    <property type="entry name" value="Metalloproteases ('zincins'), catalytic domain"/>
    <property type="match status" value="1"/>
</dbReference>
<keyword evidence="2" id="KW-0472">Membrane</keyword>
<feature type="transmembrane region" description="Helical" evidence="2">
    <location>
        <begin position="236"/>
        <end position="256"/>
    </location>
</feature>
<feature type="compositionally biased region" description="Polar residues" evidence="1">
    <location>
        <begin position="55"/>
        <end position="73"/>
    </location>
</feature>
<feature type="compositionally biased region" description="Polar residues" evidence="1">
    <location>
        <begin position="1"/>
        <end position="11"/>
    </location>
</feature>
<sequence>MDSLPNSNENKPPTAVEPYNHQSTPSINDTANNDTIESDEALARRLQEEYDREQNSVSLSSPMATDLVSSTTTPFIFPSCPGPPFSSNPPPVAPFDPNPSPMTPFDPNPSPATPCDHNPSSATSFGPNPPPEFPNHGPTIAAVDPLYAQYPPPNRSQPQQVSNAPSISHRQSVYHDLDASAARALQKYEDELYSQRIQQSLYDEQLAAATQQRYYGGGTGGAGMTGYRGRYRRKPFLCYLPTILVLCGAGYFIYYFTTGRDPLNAEGGLQGLGDIIKRWDDSELDGEWDDGQEIGWKPNSEGKKGLLLTIENACTDDWIEHFEAAVTGWDDLGKDLEEYGNADIITLKTRRIDRDIACAHSNGVLKVCNDNYGDTGWKGINEIRIQGGYISSSIAKMNEYYLGDSNGVGGGVAIFETEQGLWDERRYTMCHEMGHGFGLGHADTNFMNADLGTCMDYTNRPENNLTPNKDDFIKLGKLYGGKEFLDLVDEEKPGLEDSDVASIELKTSTHEEEEMELVRIYGGKNKDDNERGGRRLLRNRSLVSRAALEDDTKVHNQSTNNIFSYSRIQADKISKTVTDEGEIAEVWVFFTPA</sequence>
<reference evidence="3" key="1">
    <citation type="submission" date="2021-01" db="EMBL/GenBank/DDBJ databases">
        <authorList>
            <person name="Corre E."/>
            <person name="Pelletier E."/>
            <person name="Niang G."/>
            <person name="Scheremetjew M."/>
            <person name="Finn R."/>
            <person name="Kale V."/>
            <person name="Holt S."/>
            <person name="Cochrane G."/>
            <person name="Meng A."/>
            <person name="Brown T."/>
            <person name="Cohen L."/>
        </authorList>
    </citation>
    <scope>NUCLEOTIDE SEQUENCE</scope>
    <source>
        <strain evidence="3">308</strain>
    </source>
</reference>
<evidence type="ECO:0000256" key="1">
    <source>
        <dbReference type="SAM" id="MobiDB-lite"/>
    </source>
</evidence>
<dbReference type="EMBL" id="HBFR01002388">
    <property type="protein sequence ID" value="CAD8874380.1"/>
    <property type="molecule type" value="Transcribed_RNA"/>
</dbReference>
<organism evidence="3">
    <name type="scientific">Corethron hystrix</name>
    <dbReference type="NCBI Taxonomy" id="216773"/>
    <lineage>
        <taxon>Eukaryota</taxon>
        <taxon>Sar</taxon>
        <taxon>Stramenopiles</taxon>
        <taxon>Ochrophyta</taxon>
        <taxon>Bacillariophyta</taxon>
        <taxon>Coscinodiscophyceae</taxon>
        <taxon>Corethrophycidae</taxon>
        <taxon>Corethrales</taxon>
        <taxon>Corethraceae</taxon>
        <taxon>Corethron</taxon>
    </lineage>
</organism>
<keyword evidence="2" id="KW-0812">Transmembrane</keyword>
<evidence type="ECO:0000256" key="2">
    <source>
        <dbReference type="SAM" id="Phobius"/>
    </source>
</evidence>
<evidence type="ECO:0000313" key="3">
    <source>
        <dbReference type="EMBL" id="CAD8874380.1"/>
    </source>
</evidence>
<dbReference type="GO" id="GO:0008237">
    <property type="term" value="F:metallopeptidase activity"/>
    <property type="evidence" value="ECO:0007669"/>
    <property type="project" value="InterPro"/>
</dbReference>
<dbReference type="InterPro" id="IPR024079">
    <property type="entry name" value="MetalloPept_cat_dom_sf"/>
</dbReference>
<feature type="compositionally biased region" description="Basic and acidic residues" evidence="1">
    <location>
        <begin position="41"/>
        <end position="54"/>
    </location>
</feature>
<gene>
    <name evidence="3" type="ORF">CHYS00102_LOCUS1555</name>
</gene>
<feature type="compositionally biased region" description="Polar residues" evidence="1">
    <location>
        <begin position="156"/>
        <end position="169"/>
    </location>
</feature>
<feature type="compositionally biased region" description="Polar residues" evidence="1">
    <location>
        <begin position="20"/>
        <end position="35"/>
    </location>
</feature>
<feature type="region of interest" description="Disordered" evidence="1">
    <location>
        <begin position="1"/>
        <end position="169"/>
    </location>
</feature>
<keyword evidence="2" id="KW-1133">Transmembrane helix</keyword>
<feature type="compositionally biased region" description="Pro residues" evidence="1">
    <location>
        <begin position="80"/>
        <end position="112"/>
    </location>
</feature>
<proteinExistence type="predicted"/>
<protein>
    <submittedName>
        <fullName evidence="3">Uncharacterized protein</fullName>
    </submittedName>
</protein>